<proteinExistence type="predicted"/>
<evidence type="ECO:0008006" key="4">
    <source>
        <dbReference type="Google" id="ProtNLM"/>
    </source>
</evidence>
<reference evidence="2 3" key="1">
    <citation type="journal article" date="2013" name="Genome Announc.">
        <title>Draft Genome Sequence of Methylophaga lonarensis MPLT, a Haloalkaliphilic (Non-Methane-Utilizing) Methylotroph.</title>
        <authorList>
            <person name="Shetty S.A."/>
            <person name="Marathe N.P."/>
            <person name="Munot H."/>
            <person name="Antony C.P."/>
            <person name="Dhotre D.P."/>
            <person name="Murrell J.C."/>
            <person name="Shouche Y.S."/>
        </authorList>
    </citation>
    <scope>NUCLEOTIDE SEQUENCE [LARGE SCALE GENOMIC DNA]</scope>
    <source>
        <strain evidence="2 3">MPL</strain>
    </source>
</reference>
<comment type="caution">
    <text evidence="2">The sequence shown here is derived from an EMBL/GenBank/DDBJ whole genome shotgun (WGS) entry which is preliminary data.</text>
</comment>
<keyword evidence="1" id="KW-0812">Transmembrane</keyword>
<feature type="transmembrane region" description="Helical" evidence="1">
    <location>
        <begin position="6"/>
        <end position="22"/>
    </location>
</feature>
<protein>
    <recommendedName>
        <fullName evidence="4">DUF2802 domain-containing protein</fullName>
    </recommendedName>
</protein>
<evidence type="ECO:0000256" key="1">
    <source>
        <dbReference type="SAM" id="Phobius"/>
    </source>
</evidence>
<keyword evidence="3" id="KW-1185">Reference proteome</keyword>
<name>M7PDH9_9GAMM</name>
<dbReference type="RefSeq" id="WP_009727508.1">
    <property type="nucleotide sequence ID" value="NZ_APHR01000080.1"/>
</dbReference>
<evidence type="ECO:0000313" key="2">
    <source>
        <dbReference type="EMBL" id="EMR11950.1"/>
    </source>
</evidence>
<dbReference type="EMBL" id="APHR01000080">
    <property type="protein sequence ID" value="EMR11950.1"/>
    <property type="molecule type" value="Genomic_DNA"/>
</dbReference>
<keyword evidence="1" id="KW-1133">Transmembrane helix</keyword>
<dbReference type="STRING" id="1286106.MPL1_12848"/>
<dbReference type="InterPro" id="IPR021244">
    <property type="entry name" value="DUF2802"/>
</dbReference>
<dbReference type="Pfam" id="PF10975">
    <property type="entry name" value="DUF2802"/>
    <property type="match status" value="1"/>
</dbReference>
<dbReference type="PATRIC" id="fig|1286106.3.peg.2565"/>
<sequence>MLIYFIAAFISLLFGAALLRFWRIQRQQAEKITALQSQLSALCAAAVGGDERILRFEQTLNKLREHQNTLDLSIVSQTGYDHAIRLARKGGSVQQLIENCNLSDEEAHLITRLHGQAAKSSADLH</sequence>
<dbReference type="Proteomes" id="UP000012019">
    <property type="component" value="Unassembled WGS sequence"/>
</dbReference>
<dbReference type="OrthoDB" id="5609030at2"/>
<evidence type="ECO:0000313" key="3">
    <source>
        <dbReference type="Proteomes" id="UP000012019"/>
    </source>
</evidence>
<dbReference type="eggNOG" id="ENOG5033IPS">
    <property type="taxonomic scope" value="Bacteria"/>
</dbReference>
<dbReference type="AlphaFoldDB" id="M7PDH9"/>
<organism evidence="2 3">
    <name type="scientific">Methylophaga lonarensis MPL</name>
    <dbReference type="NCBI Taxonomy" id="1286106"/>
    <lineage>
        <taxon>Bacteria</taxon>
        <taxon>Pseudomonadati</taxon>
        <taxon>Pseudomonadota</taxon>
        <taxon>Gammaproteobacteria</taxon>
        <taxon>Thiotrichales</taxon>
        <taxon>Piscirickettsiaceae</taxon>
        <taxon>Methylophaga</taxon>
    </lineage>
</organism>
<accession>M7PDH9</accession>
<gene>
    <name evidence="2" type="ORF">MPL1_12848</name>
</gene>
<keyword evidence="1" id="KW-0472">Membrane</keyword>